<accession>A0A8H3W7V7</accession>
<feature type="region of interest" description="Disordered" evidence="1">
    <location>
        <begin position="162"/>
        <end position="192"/>
    </location>
</feature>
<organism evidence="2 3">
    <name type="scientific">Colletotrichum asianum</name>
    <dbReference type="NCBI Taxonomy" id="702518"/>
    <lineage>
        <taxon>Eukaryota</taxon>
        <taxon>Fungi</taxon>
        <taxon>Dikarya</taxon>
        <taxon>Ascomycota</taxon>
        <taxon>Pezizomycotina</taxon>
        <taxon>Sordariomycetes</taxon>
        <taxon>Hypocreomycetidae</taxon>
        <taxon>Glomerellales</taxon>
        <taxon>Glomerellaceae</taxon>
        <taxon>Colletotrichum</taxon>
        <taxon>Colletotrichum gloeosporioides species complex</taxon>
    </lineage>
</organism>
<dbReference type="Proteomes" id="UP000434172">
    <property type="component" value="Unassembled WGS sequence"/>
</dbReference>
<proteinExistence type="predicted"/>
<comment type="caution">
    <text evidence="2">The sequence shown here is derived from an EMBL/GenBank/DDBJ whole genome shotgun (WGS) entry which is preliminary data.</text>
</comment>
<dbReference type="EMBL" id="WOWK01000078">
    <property type="protein sequence ID" value="KAF0320877.1"/>
    <property type="molecule type" value="Genomic_DNA"/>
</dbReference>
<dbReference type="AlphaFoldDB" id="A0A8H3W7V7"/>
<feature type="compositionally biased region" description="Pro residues" evidence="1">
    <location>
        <begin position="182"/>
        <end position="192"/>
    </location>
</feature>
<evidence type="ECO:0000313" key="3">
    <source>
        <dbReference type="Proteomes" id="UP000434172"/>
    </source>
</evidence>
<keyword evidence="3" id="KW-1185">Reference proteome</keyword>
<evidence type="ECO:0000313" key="2">
    <source>
        <dbReference type="EMBL" id="KAF0320877.1"/>
    </source>
</evidence>
<sequence length="192" mass="21378">STIVSNVNNLTYTLHTYRILRCLGFVAYDSRACSSIRQQTRADCGPPPSPTRPAPERSPSRLHPAVSNHYTARQTSSRITSCHREFTKPIRYQPVQCPFSLPVPSQAGWFSPFRAGPGVSGNRLSRAQMATAQHTLTHKHMFPSLRHPSRYATLIRCTSSTTHPVHPSHHKTHRLDNAAIFSPPPTSPARPV</sequence>
<name>A0A8H3W7V7_9PEZI</name>
<feature type="region of interest" description="Disordered" evidence="1">
    <location>
        <begin position="38"/>
        <end position="77"/>
    </location>
</feature>
<reference evidence="2 3" key="1">
    <citation type="submission" date="2019-12" db="EMBL/GenBank/DDBJ databases">
        <title>A genome sequence resource for the geographically widespread anthracnose pathogen Colletotrichum asianum.</title>
        <authorList>
            <person name="Meng Y."/>
        </authorList>
    </citation>
    <scope>NUCLEOTIDE SEQUENCE [LARGE SCALE GENOMIC DNA]</scope>
    <source>
        <strain evidence="2 3">ICMP 18580</strain>
    </source>
</reference>
<protein>
    <submittedName>
        <fullName evidence="2">Uncharacterized protein</fullName>
    </submittedName>
</protein>
<gene>
    <name evidence="2" type="ORF">GQ607_011961</name>
</gene>
<feature type="non-terminal residue" evidence="2">
    <location>
        <position position="1"/>
    </location>
</feature>
<evidence type="ECO:0000256" key="1">
    <source>
        <dbReference type="SAM" id="MobiDB-lite"/>
    </source>
</evidence>
<feature type="compositionally biased region" description="Polar residues" evidence="1">
    <location>
        <begin position="68"/>
        <end position="77"/>
    </location>
</feature>